<protein>
    <submittedName>
        <fullName evidence="1">Uncharacterized protein</fullName>
    </submittedName>
</protein>
<evidence type="ECO:0000313" key="1">
    <source>
        <dbReference type="EMBL" id="CAL1387522.1"/>
    </source>
</evidence>
<keyword evidence="2" id="KW-1185">Reference proteome</keyword>
<evidence type="ECO:0000313" key="2">
    <source>
        <dbReference type="Proteomes" id="UP001497516"/>
    </source>
</evidence>
<accession>A0AAV2EPA5</accession>
<dbReference type="PANTHER" id="PTHR37610:SF77">
    <property type="entry name" value="INTEGRASE CATALYTIC DOMAIN-CONTAINING PROTEIN"/>
    <property type="match status" value="1"/>
</dbReference>
<dbReference type="EMBL" id="OZ034818">
    <property type="protein sequence ID" value="CAL1387522.1"/>
    <property type="molecule type" value="Genomic_DNA"/>
</dbReference>
<proteinExistence type="predicted"/>
<sequence>METGGINAKLNSKNFALWVQFRMFVEGQGFAGHLDESTKKPTVPPTSNQELAKCVQSDAELRSWILKSVDPSIVLGFHLLPIATVIWKLLCDTYDTTSVTRQFELEIELGNLHQGNQDVTTYFNSARLLWTEQDLLGAALSSQQSAELQA</sequence>
<reference evidence="1 2" key="1">
    <citation type="submission" date="2024-04" db="EMBL/GenBank/DDBJ databases">
        <authorList>
            <person name="Fracassetti M."/>
        </authorList>
    </citation>
    <scope>NUCLEOTIDE SEQUENCE [LARGE SCALE GENOMIC DNA]</scope>
</reference>
<dbReference type="Proteomes" id="UP001497516">
    <property type="component" value="Chromosome 5"/>
</dbReference>
<dbReference type="AlphaFoldDB" id="A0AAV2EPA5"/>
<dbReference type="Pfam" id="PF14223">
    <property type="entry name" value="Retrotran_gag_2"/>
    <property type="match status" value="1"/>
</dbReference>
<dbReference type="PANTHER" id="PTHR37610">
    <property type="entry name" value="CCHC-TYPE DOMAIN-CONTAINING PROTEIN"/>
    <property type="match status" value="1"/>
</dbReference>
<gene>
    <name evidence="1" type="ORF">LTRI10_LOCUS28502</name>
</gene>
<organism evidence="1 2">
    <name type="scientific">Linum trigynum</name>
    <dbReference type="NCBI Taxonomy" id="586398"/>
    <lineage>
        <taxon>Eukaryota</taxon>
        <taxon>Viridiplantae</taxon>
        <taxon>Streptophyta</taxon>
        <taxon>Embryophyta</taxon>
        <taxon>Tracheophyta</taxon>
        <taxon>Spermatophyta</taxon>
        <taxon>Magnoliopsida</taxon>
        <taxon>eudicotyledons</taxon>
        <taxon>Gunneridae</taxon>
        <taxon>Pentapetalae</taxon>
        <taxon>rosids</taxon>
        <taxon>fabids</taxon>
        <taxon>Malpighiales</taxon>
        <taxon>Linaceae</taxon>
        <taxon>Linum</taxon>
    </lineage>
</organism>
<name>A0AAV2EPA5_9ROSI</name>